<evidence type="ECO:0000256" key="6">
    <source>
        <dbReference type="ARBA" id="ARBA00022781"/>
    </source>
</evidence>
<reference evidence="13" key="1">
    <citation type="submission" date="2019-07" db="EMBL/GenBank/DDBJ databases">
        <authorList>
            <person name="Sun S."/>
            <person name="Li Q."/>
        </authorList>
    </citation>
    <scope>NUCLEOTIDE SEQUENCE</scope>
</reference>
<dbReference type="InterPro" id="IPR000568">
    <property type="entry name" value="ATP_synth_F0_asu"/>
</dbReference>
<dbReference type="PANTHER" id="PTHR11410">
    <property type="entry name" value="ATP SYNTHASE SUBUNIT A"/>
    <property type="match status" value="1"/>
</dbReference>
<evidence type="ECO:0000256" key="3">
    <source>
        <dbReference type="ARBA" id="ARBA00022448"/>
    </source>
</evidence>
<accession>A0A8K1YA21</accession>
<sequence length="237" mass="25014">MLADVFSSFDYGGSFGAVGFLSWGVLVFGGYEAFGAWGSIWVSKSYGSLVGAKVVGAVAQLVKSTGKSSAFYGAPLFLSGVLVYLFSLSLSGIFPYGFNVLAHFSHNFCLSWSLWFASVLLGVVVDFKGYAGHMVAGGLAWWQAVPVFVFEVVSVLSRLVTLGGRLTMNIIAGKLLTGIGSAFFGALFVGGSVFSPTFFCLGLGLFIISAWECVVGLVQSCIFVFLVCSYMGEGLST</sequence>
<keyword evidence="8" id="KW-0406">Ion transport</keyword>
<evidence type="ECO:0000256" key="8">
    <source>
        <dbReference type="ARBA" id="ARBA00023065"/>
    </source>
</evidence>
<keyword evidence="3" id="KW-0813">Transport</keyword>
<evidence type="ECO:0000256" key="7">
    <source>
        <dbReference type="ARBA" id="ARBA00022989"/>
    </source>
</evidence>
<geneLocation type="mitochondrion" evidence="13"/>
<feature type="transmembrane region" description="Helical" evidence="12">
    <location>
        <begin position="108"/>
        <end position="127"/>
    </location>
</feature>
<name>A0A8K1YA21_9BIVA</name>
<dbReference type="GO" id="GO:0005743">
    <property type="term" value="C:mitochondrial inner membrane"/>
    <property type="evidence" value="ECO:0007669"/>
    <property type="project" value="UniProtKB-SubCell"/>
</dbReference>
<keyword evidence="7 12" id="KW-1133">Transmembrane helix</keyword>
<keyword evidence="9 12" id="KW-0472">Membrane</keyword>
<evidence type="ECO:0000256" key="2">
    <source>
        <dbReference type="ARBA" id="ARBA00006810"/>
    </source>
</evidence>
<evidence type="ECO:0000313" key="13">
    <source>
        <dbReference type="EMBL" id="QNV49112.1"/>
    </source>
</evidence>
<feature type="transmembrane region" description="Helical" evidence="12">
    <location>
        <begin position="74"/>
        <end position="96"/>
    </location>
</feature>
<dbReference type="AlphaFoldDB" id="A0A8K1YA21"/>
<dbReference type="GO" id="GO:0045259">
    <property type="term" value="C:proton-transporting ATP synthase complex"/>
    <property type="evidence" value="ECO:0007669"/>
    <property type="project" value="UniProtKB-KW"/>
</dbReference>
<keyword evidence="4" id="KW-0138">CF(0)</keyword>
<feature type="transmembrane region" description="Helical" evidence="12">
    <location>
        <begin position="12"/>
        <end position="34"/>
    </location>
</feature>
<dbReference type="GO" id="GO:0046933">
    <property type="term" value="F:proton-transporting ATP synthase activity, rotational mechanism"/>
    <property type="evidence" value="ECO:0007669"/>
    <property type="project" value="TreeGrafter"/>
</dbReference>
<dbReference type="Gene3D" id="1.20.120.220">
    <property type="entry name" value="ATP synthase, F0 complex, subunit A"/>
    <property type="match status" value="1"/>
</dbReference>
<keyword evidence="5 12" id="KW-0812">Transmembrane</keyword>
<evidence type="ECO:0000256" key="11">
    <source>
        <dbReference type="RuleBase" id="RU004450"/>
    </source>
</evidence>
<evidence type="ECO:0000256" key="10">
    <source>
        <dbReference type="ARBA" id="ARBA00023310"/>
    </source>
</evidence>
<organism evidence="13">
    <name type="scientific">Gari togata</name>
    <dbReference type="NCBI Taxonomy" id="2774046"/>
    <lineage>
        <taxon>Eukaryota</taxon>
        <taxon>Metazoa</taxon>
        <taxon>Spiralia</taxon>
        <taxon>Lophotrochozoa</taxon>
        <taxon>Mollusca</taxon>
        <taxon>Bivalvia</taxon>
        <taxon>Autobranchia</taxon>
        <taxon>Heteroconchia</taxon>
        <taxon>Euheterodonta</taxon>
        <taxon>Imparidentia</taxon>
        <taxon>Neoheterodontei</taxon>
        <taxon>Cardiida</taxon>
        <taxon>Tellinoidea</taxon>
        <taxon>Psammobiidae</taxon>
        <taxon>Gari</taxon>
    </lineage>
</organism>
<evidence type="ECO:0000256" key="9">
    <source>
        <dbReference type="ARBA" id="ARBA00023136"/>
    </source>
</evidence>
<evidence type="ECO:0000256" key="1">
    <source>
        <dbReference type="ARBA" id="ARBA00004141"/>
    </source>
</evidence>
<dbReference type="PRINTS" id="PR00123">
    <property type="entry name" value="ATPASEA"/>
</dbReference>
<protein>
    <recommendedName>
        <fullName evidence="11">ATP synthase subunit a</fullName>
    </recommendedName>
</protein>
<dbReference type="InterPro" id="IPR045083">
    <property type="entry name" value="ATP_synth_F0_asu_bact/mt"/>
</dbReference>
<keyword evidence="13" id="KW-0496">Mitochondrion</keyword>
<dbReference type="SUPFAM" id="SSF81336">
    <property type="entry name" value="F1F0 ATP synthase subunit A"/>
    <property type="match status" value="1"/>
</dbReference>
<proteinExistence type="inferred from homology"/>
<evidence type="ECO:0000256" key="5">
    <source>
        <dbReference type="ARBA" id="ARBA00022692"/>
    </source>
</evidence>
<comment type="subcellular location">
    <subcellularLocation>
        <location evidence="1">Membrane</location>
        <topology evidence="1">Multi-pass membrane protein</topology>
    </subcellularLocation>
    <subcellularLocation>
        <location evidence="11">Mitochondrion inner membrane</location>
        <topology evidence="11">Multi-pass membrane protein</topology>
    </subcellularLocation>
</comment>
<keyword evidence="10" id="KW-0066">ATP synthesis</keyword>
<dbReference type="EMBL" id="MN164429">
    <property type="protein sequence ID" value="QNV49112.1"/>
    <property type="molecule type" value="Genomic_DNA"/>
</dbReference>
<dbReference type="PANTHER" id="PTHR11410:SF0">
    <property type="entry name" value="ATP SYNTHASE SUBUNIT A"/>
    <property type="match status" value="1"/>
</dbReference>
<evidence type="ECO:0000256" key="12">
    <source>
        <dbReference type="SAM" id="Phobius"/>
    </source>
</evidence>
<keyword evidence="6" id="KW-0375">Hydrogen ion transport</keyword>
<feature type="transmembrane region" description="Helical" evidence="12">
    <location>
        <begin position="139"/>
        <end position="161"/>
    </location>
</feature>
<gene>
    <name evidence="13" type="primary">ATP6</name>
</gene>
<evidence type="ECO:0000256" key="4">
    <source>
        <dbReference type="ARBA" id="ARBA00022547"/>
    </source>
</evidence>
<feature type="transmembrane region" description="Helical" evidence="12">
    <location>
        <begin position="182"/>
        <end position="208"/>
    </location>
</feature>
<dbReference type="InterPro" id="IPR035908">
    <property type="entry name" value="F0_ATP_A_sf"/>
</dbReference>
<dbReference type="Pfam" id="PF00119">
    <property type="entry name" value="ATP-synt_A"/>
    <property type="match status" value="1"/>
</dbReference>
<comment type="similarity">
    <text evidence="2">Belongs to the ATPase A chain family.</text>
</comment>
<feature type="transmembrane region" description="Helical" evidence="12">
    <location>
        <begin position="214"/>
        <end position="232"/>
    </location>
</feature>